<dbReference type="Proteomes" id="UP000765160">
    <property type="component" value="Unassembled WGS sequence"/>
</dbReference>
<accession>A0ABX1F2S7</accession>
<dbReference type="PROSITE" id="PS50850">
    <property type="entry name" value="MFS"/>
    <property type="match status" value="1"/>
</dbReference>
<keyword evidence="2" id="KW-1003">Cell membrane</keyword>
<evidence type="ECO:0000313" key="8">
    <source>
        <dbReference type="EMBL" id="NKE46638.1"/>
    </source>
</evidence>
<dbReference type="InterPro" id="IPR011701">
    <property type="entry name" value="MFS"/>
</dbReference>
<feature type="transmembrane region" description="Helical" evidence="6">
    <location>
        <begin position="46"/>
        <end position="69"/>
    </location>
</feature>
<reference evidence="8 9" key="1">
    <citation type="submission" date="2020-03" db="EMBL/GenBank/DDBJ databases">
        <title>Roseomonas selenitidurans sp. nov. isolated from soil.</title>
        <authorList>
            <person name="Liu H."/>
        </authorList>
    </citation>
    <scope>NUCLEOTIDE SEQUENCE [LARGE SCALE GENOMIC DNA]</scope>
    <source>
        <strain evidence="8 9">JCM 15073</strain>
    </source>
</reference>
<dbReference type="PANTHER" id="PTHR43124">
    <property type="entry name" value="PURINE EFFLUX PUMP PBUE"/>
    <property type="match status" value="1"/>
</dbReference>
<dbReference type="InterPro" id="IPR036259">
    <property type="entry name" value="MFS_trans_sf"/>
</dbReference>
<feature type="transmembrane region" description="Helical" evidence="6">
    <location>
        <begin position="245"/>
        <end position="267"/>
    </location>
</feature>
<feature type="transmembrane region" description="Helical" evidence="6">
    <location>
        <begin position="329"/>
        <end position="350"/>
    </location>
</feature>
<feature type="transmembrane region" description="Helical" evidence="6">
    <location>
        <begin position="276"/>
        <end position="294"/>
    </location>
</feature>
<dbReference type="SUPFAM" id="SSF103473">
    <property type="entry name" value="MFS general substrate transporter"/>
    <property type="match status" value="1"/>
</dbReference>
<dbReference type="InterPro" id="IPR050189">
    <property type="entry name" value="MFS_Efflux_Transporters"/>
</dbReference>
<dbReference type="PANTHER" id="PTHR43124:SF10">
    <property type="entry name" value="PURINE EFFLUX PUMP PBUE"/>
    <property type="match status" value="1"/>
</dbReference>
<organism evidence="8 9">
    <name type="scientific">Falsiroseomonas frigidaquae</name>
    <dbReference type="NCBI Taxonomy" id="487318"/>
    <lineage>
        <taxon>Bacteria</taxon>
        <taxon>Pseudomonadati</taxon>
        <taxon>Pseudomonadota</taxon>
        <taxon>Alphaproteobacteria</taxon>
        <taxon>Acetobacterales</taxon>
        <taxon>Roseomonadaceae</taxon>
        <taxon>Falsiroseomonas</taxon>
    </lineage>
</organism>
<dbReference type="EMBL" id="JAAVTX010000005">
    <property type="protein sequence ID" value="NKE46638.1"/>
    <property type="molecule type" value="Genomic_DNA"/>
</dbReference>
<name>A0ABX1F2S7_9PROT</name>
<keyword evidence="3 6" id="KW-0812">Transmembrane</keyword>
<comment type="subcellular location">
    <subcellularLocation>
        <location evidence="1">Cell membrane</location>
        <topology evidence="1">Multi-pass membrane protein</topology>
    </subcellularLocation>
</comment>
<comment type="caution">
    <text evidence="8">The sequence shown here is derived from an EMBL/GenBank/DDBJ whole genome shotgun (WGS) entry which is preliminary data.</text>
</comment>
<keyword evidence="5 6" id="KW-0472">Membrane</keyword>
<gene>
    <name evidence="8" type="ORF">HB662_17785</name>
</gene>
<evidence type="ECO:0000256" key="4">
    <source>
        <dbReference type="ARBA" id="ARBA00022989"/>
    </source>
</evidence>
<evidence type="ECO:0000256" key="2">
    <source>
        <dbReference type="ARBA" id="ARBA00022475"/>
    </source>
</evidence>
<dbReference type="Gene3D" id="1.20.1250.20">
    <property type="entry name" value="MFS general substrate transporter like domains"/>
    <property type="match status" value="1"/>
</dbReference>
<evidence type="ECO:0000313" key="9">
    <source>
        <dbReference type="Proteomes" id="UP000765160"/>
    </source>
</evidence>
<evidence type="ECO:0000259" key="7">
    <source>
        <dbReference type="PROSITE" id="PS50850"/>
    </source>
</evidence>
<feature type="transmembrane region" description="Helical" evidence="6">
    <location>
        <begin position="163"/>
        <end position="183"/>
    </location>
</feature>
<feature type="domain" description="Major facilitator superfamily (MFS) profile" evidence="7">
    <location>
        <begin position="10"/>
        <end position="385"/>
    </location>
</feature>
<keyword evidence="9" id="KW-1185">Reference proteome</keyword>
<feature type="transmembrane region" description="Helical" evidence="6">
    <location>
        <begin position="101"/>
        <end position="121"/>
    </location>
</feature>
<feature type="transmembrane region" description="Helical" evidence="6">
    <location>
        <begin position="133"/>
        <end position="151"/>
    </location>
</feature>
<evidence type="ECO:0000256" key="5">
    <source>
        <dbReference type="ARBA" id="ARBA00023136"/>
    </source>
</evidence>
<evidence type="ECO:0000256" key="1">
    <source>
        <dbReference type="ARBA" id="ARBA00004651"/>
    </source>
</evidence>
<evidence type="ECO:0000256" key="6">
    <source>
        <dbReference type="SAM" id="Phobius"/>
    </source>
</evidence>
<feature type="transmembrane region" description="Helical" evidence="6">
    <location>
        <begin position="362"/>
        <end position="380"/>
    </location>
</feature>
<protein>
    <submittedName>
        <fullName evidence="8">MFS transporter</fullName>
    </submittedName>
</protein>
<feature type="transmembrane region" description="Helical" evidence="6">
    <location>
        <begin position="211"/>
        <end position="233"/>
    </location>
</feature>
<evidence type="ECO:0000256" key="3">
    <source>
        <dbReference type="ARBA" id="ARBA00022692"/>
    </source>
</evidence>
<feature type="transmembrane region" description="Helical" evidence="6">
    <location>
        <begin position="300"/>
        <end position="322"/>
    </location>
</feature>
<proteinExistence type="predicted"/>
<sequence length="385" mass="37777">MTPWAPHWAPVAAMLAGGVLGAAQIGKVPAAMTTIGAEFGLGLAGAALLVSLFALMAAAGGLGIGLAVARIGPRRALLAGLWLGAAAAVAAALAPSTPLLLLARVAEGAGFLLLVVAAPGLISASVAPRDRGLAMGLWGTYMPAGIALGLLSAPLVEAQGWRFAWMVLALALGLAALVCWRLVPRTTVAQAPPAAPIAAQLRALAAARRPLRIASAFATYNIMYFGIAAFLPARLEALGSGTGGAGAAAALAALANAGGNLAAGLLMRRGVAAERLVVAGALGMAVMAAGVYLVPHPGAVVVLAVLACGIGGLLPAACFALLPRAVPDPALVAPAVGLVIQGNNLAQLLAPPLIGALAAQSWALASLPLLVAGLLATLAGRSLSR</sequence>
<dbReference type="RefSeq" id="WP_168051161.1">
    <property type="nucleotide sequence ID" value="NZ_JAATJR010000005.1"/>
</dbReference>
<dbReference type="CDD" id="cd06174">
    <property type="entry name" value="MFS"/>
    <property type="match status" value="1"/>
</dbReference>
<dbReference type="InterPro" id="IPR020846">
    <property type="entry name" value="MFS_dom"/>
</dbReference>
<dbReference type="Pfam" id="PF07690">
    <property type="entry name" value="MFS_1"/>
    <property type="match status" value="1"/>
</dbReference>
<feature type="transmembrane region" description="Helical" evidence="6">
    <location>
        <begin position="76"/>
        <end position="95"/>
    </location>
</feature>
<keyword evidence="4 6" id="KW-1133">Transmembrane helix</keyword>